<proteinExistence type="predicted"/>
<dbReference type="RefSeq" id="WP_086928897.1">
    <property type="nucleotide sequence ID" value="NZ_CP021360.1"/>
</dbReference>
<organism evidence="1 2">
    <name type="scientific">Acidovorax carolinensis</name>
    <dbReference type="NCBI Taxonomy" id="553814"/>
    <lineage>
        <taxon>Bacteria</taxon>
        <taxon>Pseudomonadati</taxon>
        <taxon>Pseudomonadota</taxon>
        <taxon>Betaproteobacteria</taxon>
        <taxon>Burkholderiales</taxon>
        <taxon>Comamonadaceae</taxon>
        <taxon>Acidovorax</taxon>
    </lineage>
</organism>
<sequence>MKAQAAIDLMSDEQAQHLTLSFVGWANESGRHSKLAAGFARYAQALMRIDNAVLASGGVIDSAFLQKLFTTEEIRSMGILAQYMTETGLLTANNQERLEASLQRLVERQLQEVVGKSWEMDVKGFHRFMQAKEKPLSLRSVKVYLNVAIQLLQHSKVNRAAELSNAALEKYLRKSPGSTASASAFVSYLRATGVVALHLQKKAGQSPTVAHRAKEVRRIQDRLEYVVQRHERLPLIAKLVSLLFGARLEHVLQLRMDQLAVSASGTRVFLKDEWVDAPEEVAALVHEMAAGSSPTRESGERWVFPGRMATDHLSTAAVQYHLNKLNQ</sequence>
<dbReference type="KEGG" id="acis:CBP35_19235"/>
<protein>
    <recommendedName>
        <fullName evidence="3">Integrase</fullName>
    </recommendedName>
</protein>
<gene>
    <name evidence="1" type="ORF">CBP36_19280</name>
</gene>
<geneLocation type="plasmid" evidence="1 2">
    <name>pACP4.1</name>
</geneLocation>
<evidence type="ECO:0000313" key="1">
    <source>
        <dbReference type="EMBL" id="ART61117.1"/>
    </source>
</evidence>
<reference evidence="1" key="1">
    <citation type="submission" date="2017-05" db="EMBL/GenBank/DDBJ databases">
        <title>Polyphasic characterization of four soil-derived phenanthrene-degrading Acidovorax strains and proposal of Acidovorax phenanthrenivorans sp. nov.</title>
        <authorList>
            <person name="Singleton D."/>
            <person name="Lee J."/>
            <person name="Dickey A.N."/>
            <person name="Stroud A."/>
            <person name="Scholl E.H."/>
            <person name="Wright F.A."/>
            <person name="Aitken M.D."/>
        </authorList>
    </citation>
    <scope>NUCLEOTIDE SEQUENCE</scope>
    <source>
        <strain evidence="1">P4</strain>
        <plasmid evidence="1">pACP4.1</plasmid>
    </source>
</reference>
<keyword evidence="2" id="KW-1185">Reference proteome</keyword>
<dbReference type="AlphaFoldDB" id="A0A240UHZ5"/>
<evidence type="ECO:0000313" key="2">
    <source>
        <dbReference type="Proteomes" id="UP000194440"/>
    </source>
</evidence>
<dbReference type="KEGG" id="acip:CBP36_19280"/>
<evidence type="ECO:0008006" key="3">
    <source>
        <dbReference type="Google" id="ProtNLM"/>
    </source>
</evidence>
<dbReference type="Proteomes" id="UP000194440">
    <property type="component" value="Plasmid pACP4.1"/>
</dbReference>
<accession>A0A240UHZ5</accession>
<dbReference type="EMBL" id="CP021367">
    <property type="protein sequence ID" value="ART61117.1"/>
    <property type="molecule type" value="Genomic_DNA"/>
</dbReference>
<keyword evidence="1" id="KW-0614">Plasmid</keyword>
<name>A0A240UHZ5_9BURK</name>